<feature type="transmembrane region" description="Helical" evidence="8">
    <location>
        <begin position="63"/>
        <end position="83"/>
    </location>
</feature>
<comment type="subcellular location">
    <subcellularLocation>
        <location evidence="1">Cell membrane</location>
        <topology evidence="1">Multi-pass membrane protein</topology>
    </subcellularLocation>
</comment>
<feature type="transmembrane region" description="Helical" evidence="8">
    <location>
        <begin position="217"/>
        <end position="238"/>
    </location>
</feature>
<dbReference type="AlphaFoldDB" id="D6AQR4"/>
<dbReference type="Pfam" id="PF07690">
    <property type="entry name" value="MFS_1"/>
    <property type="match status" value="1"/>
</dbReference>
<dbReference type="GO" id="GO:0005886">
    <property type="term" value="C:plasma membrane"/>
    <property type="evidence" value="ECO:0007669"/>
    <property type="project" value="UniProtKB-SubCell"/>
</dbReference>
<dbReference type="Gene3D" id="1.20.1250.20">
    <property type="entry name" value="MFS general substrate transporter like domains"/>
    <property type="match status" value="1"/>
</dbReference>
<feature type="transmembrane region" description="Helical" evidence="8">
    <location>
        <begin position="157"/>
        <end position="178"/>
    </location>
</feature>
<evidence type="ECO:0000313" key="11">
    <source>
        <dbReference type="Proteomes" id="UP000003986"/>
    </source>
</evidence>
<keyword evidence="2" id="KW-0813">Transport</keyword>
<dbReference type="SUPFAM" id="SSF103473">
    <property type="entry name" value="MFS general substrate transporter"/>
    <property type="match status" value="1"/>
</dbReference>
<dbReference type="InterPro" id="IPR005829">
    <property type="entry name" value="Sugar_transporter_CS"/>
</dbReference>
<dbReference type="PROSITE" id="PS50850">
    <property type="entry name" value="MFS"/>
    <property type="match status" value="1"/>
</dbReference>
<protein>
    <submittedName>
        <fullName evidence="10">Drug resistance transporter EmrB/QacA subfamily protein</fullName>
    </submittedName>
</protein>
<organism evidence="10 11">
    <name type="scientific">Streptomyces filamentosus NRRL 15998</name>
    <dbReference type="NCBI Taxonomy" id="457431"/>
    <lineage>
        <taxon>Bacteria</taxon>
        <taxon>Bacillati</taxon>
        <taxon>Actinomycetota</taxon>
        <taxon>Actinomycetes</taxon>
        <taxon>Kitasatosporales</taxon>
        <taxon>Streptomycetaceae</taxon>
        <taxon>Streptomyces</taxon>
    </lineage>
</organism>
<dbReference type="PROSITE" id="PS00216">
    <property type="entry name" value="SUGAR_TRANSPORT_1"/>
    <property type="match status" value="1"/>
</dbReference>
<feature type="transmembrane region" description="Helical" evidence="8">
    <location>
        <begin position="120"/>
        <end position="145"/>
    </location>
</feature>
<keyword evidence="3" id="KW-1003">Cell membrane</keyword>
<accession>D6AQR4</accession>
<dbReference type="InterPro" id="IPR011701">
    <property type="entry name" value="MFS"/>
</dbReference>
<feature type="transmembrane region" description="Helical" evidence="8">
    <location>
        <begin position="95"/>
        <end position="114"/>
    </location>
</feature>
<dbReference type="EMBL" id="DS999644">
    <property type="protein sequence ID" value="EFE75847.2"/>
    <property type="molecule type" value="Genomic_DNA"/>
</dbReference>
<dbReference type="CDD" id="cd17321">
    <property type="entry name" value="MFS_MMR_MDR_like"/>
    <property type="match status" value="1"/>
</dbReference>
<evidence type="ECO:0000313" key="10">
    <source>
        <dbReference type="EMBL" id="EFE75847.2"/>
    </source>
</evidence>
<evidence type="ECO:0000256" key="2">
    <source>
        <dbReference type="ARBA" id="ARBA00022448"/>
    </source>
</evidence>
<feature type="transmembrane region" description="Helical" evidence="8">
    <location>
        <begin position="455"/>
        <end position="473"/>
    </location>
</feature>
<evidence type="ECO:0000259" key="9">
    <source>
        <dbReference type="PROSITE" id="PS50850"/>
    </source>
</evidence>
<evidence type="ECO:0000256" key="6">
    <source>
        <dbReference type="ARBA" id="ARBA00023136"/>
    </source>
</evidence>
<feature type="transmembrane region" description="Helical" evidence="8">
    <location>
        <begin position="282"/>
        <end position="303"/>
    </location>
</feature>
<evidence type="ECO:0000256" key="8">
    <source>
        <dbReference type="SAM" id="Phobius"/>
    </source>
</evidence>
<keyword evidence="4 8" id="KW-0812">Transmembrane</keyword>
<dbReference type="PANTHER" id="PTHR42718">
    <property type="entry name" value="MAJOR FACILITATOR SUPERFAMILY MULTIDRUG TRANSPORTER MFSC"/>
    <property type="match status" value="1"/>
</dbReference>
<dbReference type="PANTHER" id="PTHR42718:SF46">
    <property type="entry name" value="BLR6921 PROTEIN"/>
    <property type="match status" value="1"/>
</dbReference>
<reference evidence="11" key="1">
    <citation type="submission" date="2008-10" db="EMBL/GenBank/DDBJ databases">
        <authorList>
            <person name="Molnar K."/>
        </authorList>
    </citation>
    <scope>NUCLEOTIDE SEQUENCE [LARGE SCALE GENOMIC DNA]</scope>
    <source>
        <strain evidence="11">NRRL 15998</strain>
    </source>
</reference>
<dbReference type="Gene3D" id="1.20.1720.10">
    <property type="entry name" value="Multidrug resistance protein D"/>
    <property type="match status" value="1"/>
</dbReference>
<feature type="transmembrane region" description="Helical" evidence="8">
    <location>
        <begin position="184"/>
        <end position="205"/>
    </location>
</feature>
<feature type="transmembrane region" description="Helical" evidence="8">
    <location>
        <begin position="348"/>
        <end position="365"/>
    </location>
</feature>
<name>D6AQR4_STRFL</name>
<dbReference type="InterPro" id="IPR020846">
    <property type="entry name" value="MFS_dom"/>
</dbReference>
<reference evidence="11" key="2">
    <citation type="submission" date="2008-12" db="EMBL/GenBank/DDBJ databases">
        <title>Annotation of Streptomyces roseosporus strain NRRL 15998.</title>
        <authorList>
            <consortium name="The Broad Institute Genome Sequencing Platform"/>
            <consortium name="Broad Institute Microbial Sequencing Center"/>
            <person name="Fischbach M."/>
            <person name="Ward D."/>
            <person name="Young S."/>
            <person name="Kodira C.D."/>
            <person name="Zeng Q."/>
            <person name="Koehrsen M."/>
            <person name="Godfrey P."/>
            <person name="Alvarado L."/>
            <person name="Berlin A.M."/>
            <person name="Borenstein D."/>
            <person name="Chen Z."/>
            <person name="Engels R."/>
            <person name="Freedman E."/>
            <person name="Gellesch M."/>
            <person name="Goldberg J."/>
            <person name="Griggs A."/>
            <person name="Gujja S."/>
            <person name="Heiman D.I."/>
            <person name="Hepburn T.A."/>
            <person name="Howarth C."/>
            <person name="Jen D."/>
            <person name="Larson L."/>
            <person name="Lewis B."/>
            <person name="Mehta T."/>
            <person name="Park D."/>
            <person name="Pearson M."/>
            <person name="Roberts A."/>
            <person name="Saif S."/>
            <person name="Shea T.D."/>
            <person name="Shenoy N."/>
            <person name="Sisk P."/>
            <person name="Stolte C."/>
            <person name="Sykes S.N."/>
            <person name="Walk T."/>
            <person name="White J."/>
            <person name="Yandava C."/>
            <person name="Straight P."/>
            <person name="Clardy J."/>
            <person name="Hung D."/>
            <person name="Kolter R."/>
            <person name="Mekalanos J."/>
            <person name="Walker S."/>
            <person name="Walsh C.T."/>
            <person name="Wieland B.L.C."/>
            <person name="Ilzarbe M."/>
            <person name="Galagan J."/>
            <person name="Nusbaum C."/>
            <person name="Birren B."/>
        </authorList>
    </citation>
    <scope>NUCLEOTIDE SEQUENCE [LARGE SCALE GENOMIC DNA]</scope>
    <source>
        <strain evidence="11">NRRL 15998</strain>
    </source>
</reference>
<dbReference type="Proteomes" id="UP000003986">
    <property type="component" value="Unassembled WGS sequence"/>
</dbReference>
<evidence type="ECO:0000256" key="1">
    <source>
        <dbReference type="ARBA" id="ARBA00004651"/>
    </source>
</evidence>
<feature type="transmembrane region" description="Helical" evidence="8">
    <location>
        <begin position="244"/>
        <end position="261"/>
    </location>
</feature>
<evidence type="ECO:0000256" key="7">
    <source>
        <dbReference type="ARBA" id="ARBA00023251"/>
    </source>
</evidence>
<keyword evidence="7" id="KW-0046">Antibiotic resistance</keyword>
<evidence type="ECO:0000256" key="5">
    <source>
        <dbReference type="ARBA" id="ARBA00022989"/>
    </source>
</evidence>
<dbReference type="GO" id="GO:0022857">
    <property type="term" value="F:transmembrane transporter activity"/>
    <property type="evidence" value="ECO:0007669"/>
    <property type="project" value="InterPro"/>
</dbReference>
<feature type="transmembrane region" description="Helical" evidence="8">
    <location>
        <begin position="27"/>
        <end position="51"/>
    </location>
</feature>
<sequence length="492" mass="49798">METPMPENPALTDVRPEDARTPAQSSWLPMAAVGVAQLMVMLDVTVVNVALPSIGADLPAGPSALQWVISAYILLYGSLLLFGGRASDVIGRRRAFLAGLLTFAVASALCGLAGNQELLIAGRALQGLGAAVLSAAALSIVLTVYGNEEQRKAALALWSGLGVIGAILGAVLGGLAVSAVSWRWAFLINVPVSLAAAGLALRSLPAMAPTGRRSLRFPTAFLATTGLACLSFGLIQLHDGLTSATAWSSMALSAVLLTVVARMELNRADPLLPLHLLRIPTYWLSSLGLLLAAVVMMSSSYLASNYFQGAHDMSAFATGLALLPMGLASLVFALFVPNLINKVGPGGAYLAGALAQIIGAALLAAGPSGVVTAVVALIVIGAGLPTCFVPLYGIGASHVRPEESGVGSALLNTFNESGAALGIAVIGTILATSLLRETASGSSTAQAMTVGVGHGFLALAICAALAAGIALALHRLTRASASAEARAVADAE</sequence>
<feature type="transmembrane region" description="Helical" evidence="8">
    <location>
        <begin position="414"/>
        <end position="435"/>
    </location>
</feature>
<keyword evidence="6 8" id="KW-0472">Membrane</keyword>
<gene>
    <name evidence="10" type="ORF">SSGG_03214</name>
</gene>
<evidence type="ECO:0000256" key="3">
    <source>
        <dbReference type="ARBA" id="ARBA00022475"/>
    </source>
</evidence>
<feature type="domain" description="Major facilitator superfamily (MFS) profile" evidence="9">
    <location>
        <begin position="29"/>
        <end position="478"/>
    </location>
</feature>
<feature type="transmembrane region" description="Helical" evidence="8">
    <location>
        <begin position="315"/>
        <end position="336"/>
    </location>
</feature>
<keyword evidence="5 8" id="KW-1133">Transmembrane helix</keyword>
<dbReference type="InterPro" id="IPR036259">
    <property type="entry name" value="MFS_trans_sf"/>
</dbReference>
<dbReference type="GO" id="GO:0046677">
    <property type="term" value="P:response to antibiotic"/>
    <property type="evidence" value="ECO:0007669"/>
    <property type="project" value="UniProtKB-KW"/>
</dbReference>
<feature type="transmembrane region" description="Helical" evidence="8">
    <location>
        <begin position="371"/>
        <end position="393"/>
    </location>
</feature>
<proteinExistence type="predicted"/>
<evidence type="ECO:0000256" key="4">
    <source>
        <dbReference type="ARBA" id="ARBA00022692"/>
    </source>
</evidence>